<dbReference type="KEGG" id="plig:NAG76_02610"/>
<evidence type="ECO:0000313" key="8">
    <source>
        <dbReference type="Proteomes" id="UP001056756"/>
    </source>
</evidence>
<keyword evidence="5" id="KW-0378">Hydrolase</keyword>
<evidence type="ECO:0000256" key="4">
    <source>
        <dbReference type="ARBA" id="ARBA00022769"/>
    </source>
</evidence>
<dbReference type="Pfam" id="PF03851">
    <property type="entry name" value="UvdE"/>
    <property type="match status" value="1"/>
</dbReference>
<gene>
    <name evidence="7" type="primary">uvsE</name>
    <name evidence="7" type="ORF">NAG76_02610</name>
</gene>
<dbReference type="NCBIfam" id="TIGR00629">
    <property type="entry name" value="uvde"/>
    <property type="match status" value="1"/>
</dbReference>
<dbReference type="GO" id="GO:0009411">
    <property type="term" value="P:response to UV"/>
    <property type="evidence" value="ECO:0007669"/>
    <property type="project" value="InterPro"/>
</dbReference>
<keyword evidence="3" id="KW-0227">DNA damage</keyword>
<dbReference type="GO" id="GO:0004519">
    <property type="term" value="F:endonuclease activity"/>
    <property type="evidence" value="ECO:0007669"/>
    <property type="project" value="UniProtKB-KW"/>
</dbReference>
<name>A0A9J6ZH22_9BACL</name>
<dbReference type="InterPro" id="IPR036237">
    <property type="entry name" value="Xyl_isomerase-like_sf"/>
</dbReference>
<dbReference type="Proteomes" id="UP001056756">
    <property type="component" value="Chromosome"/>
</dbReference>
<dbReference type="PANTHER" id="PTHR31290">
    <property type="entry name" value="UV-DAMAGE ENDONUCLEASE"/>
    <property type="match status" value="1"/>
</dbReference>
<keyword evidence="6" id="KW-0234">DNA repair</keyword>
<dbReference type="GO" id="GO:0016787">
    <property type="term" value="F:hydrolase activity"/>
    <property type="evidence" value="ECO:0007669"/>
    <property type="project" value="UniProtKB-KW"/>
</dbReference>
<dbReference type="AlphaFoldDB" id="A0A9J6ZH22"/>
<dbReference type="Gene3D" id="3.20.20.150">
    <property type="entry name" value="Divalent-metal-dependent TIM barrel enzymes"/>
    <property type="match status" value="1"/>
</dbReference>
<evidence type="ECO:0000256" key="6">
    <source>
        <dbReference type="ARBA" id="ARBA00023204"/>
    </source>
</evidence>
<evidence type="ECO:0000256" key="5">
    <source>
        <dbReference type="ARBA" id="ARBA00022801"/>
    </source>
</evidence>
<dbReference type="EMBL" id="CP097899">
    <property type="protein sequence ID" value="URN95168.1"/>
    <property type="molecule type" value="Genomic_DNA"/>
</dbReference>
<evidence type="ECO:0000256" key="3">
    <source>
        <dbReference type="ARBA" id="ARBA00022763"/>
    </source>
</evidence>
<dbReference type="GO" id="GO:0006289">
    <property type="term" value="P:nucleotide-excision repair"/>
    <property type="evidence" value="ECO:0007669"/>
    <property type="project" value="InterPro"/>
</dbReference>
<evidence type="ECO:0000313" key="7">
    <source>
        <dbReference type="EMBL" id="URN95168.1"/>
    </source>
</evidence>
<dbReference type="PANTHER" id="PTHR31290:SF5">
    <property type="entry name" value="UV-DAMAGE ENDONUCLEASE"/>
    <property type="match status" value="1"/>
</dbReference>
<organism evidence="7 8">
    <name type="scientific">Candidatus Pristimantibacillus lignocellulolyticus</name>
    <dbReference type="NCBI Taxonomy" id="2994561"/>
    <lineage>
        <taxon>Bacteria</taxon>
        <taxon>Bacillati</taxon>
        <taxon>Bacillota</taxon>
        <taxon>Bacilli</taxon>
        <taxon>Bacillales</taxon>
        <taxon>Paenibacillaceae</taxon>
        <taxon>Candidatus Pristimantibacillus</taxon>
    </lineage>
</organism>
<keyword evidence="2 7" id="KW-0255">Endonuclease</keyword>
<dbReference type="SUPFAM" id="SSF51658">
    <property type="entry name" value="Xylose isomerase-like"/>
    <property type="match status" value="1"/>
</dbReference>
<keyword evidence="4" id="KW-0228">DNA excision</keyword>
<proteinExistence type="predicted"/>
<reference evidence="7" key="1">
    <citation type="submission" date="2022-05" db="EMBL/GenBank/DDBJ databases">
        <title>Novel bacterial taxa in a minimal lignocellulolytic consortium and its capacity to transform plastics disclosed by genome-resolved metagenomics.</title>
        <authorList>
            <person name="Rodriguez C.A.D."/>
            <person name="Diaz-Garcia L."/>
            <person name="Herrera K."/>
            <person name="Tarazona N.A."/>
            <person name="Sproer C."/>
            <person name="Overmann J."/>
            <person name="Jimenez D.J."/>
        </authorList>
    </citation>
    <scope>NUCLEOTIDE SEQUENCE</scope>
    <source>
        <strain evidence="7">MAG5</strain>
    </source>
</reference>
<dbReference type="InterPro" id="IPR004601">
    <property type="entry name" value="UvdE"/>
</dbReference>
<evidence type="ECO:0000256" key="1">
    <source>
        <dbReference type="ARBA" id="ARBA00022722"/>
    </source>
</evidence>
<protein>
    <submittedName>
        <fullName evidence="7">UV DNA damage repair endonuclease UvsE</fullName>
    </submittedName>
</protein>
<evidence type="ECO:0000256" key="2">
    <source>
        <dbReference type="ARBA" id="ARBA00022759"/>
    </source>
</evidence>
<accession>A0A9J6ZH22</accession>
<sequence>MKVRFGFVAMSVILENASPSKTMTYASFSKLNDRQAAIGRLEQIAQQNLHNTLRLLKHAHGNDVKLYRLTSKLIPLATHDGLAGWDPYPILANDFKAIGDYALEKGIRVSLHPDHFCVLSTPRPEVLVNSIKDLEYHVDMLEAMGLDERSKCNIHMGGAYGDKVTSSARFIEQFSSLPDRLKHRITLENDDKTFNVEETLIAAEAVSVPMVLDIHHHAVNPGHITDEMVTEQFWPRIQGTWEKEMQRLELSSLEQLPVKIHVSSPKSISDPRGHADLVEVAPVLKFLRAIAPKASHVDCMLEAKSKDQAVFQLMDELKQLALTSDDISILDDASIEITIR</sequence>
<keyword evidence="1" id="KW-0540">Nuclease</keyword>